<dbReference type="Pfam" id="PF05191">
    <property type="entry name" value="ADK_lid"/>
    <property type="match status" value="1"/>
</dbReference>
<evidence type="ECO:0000256" key="4">
    <source>
        <dbReference type="ARBA" id="ARBA00022777"/>
    </source>
</evidence>
<dbReference type="NCBIfam" id="TIGR01351">
    <property type="entry name" value="adk"/>
    <property type="match status" value="1"/>
</dbReference>
<reference evidence="9 10" key="1">
    <citation type="submission" date="2018-06" db="EMBL/GenBank/DDBJ databases">
        <title>Extensive metabolic versatility and redundancy in microbially diverse, dynamic hydrothermal sediments.</title>
        <authorList>
            <person name="Dombrowski N."/>
            <person name="Teske A."/>
            <person name="Baker B.J."/>
        </authorList>
    </citation>
    <scope>NUCLEOTIDE SEQUENCE [LARGE SCALE GENOMIC DNA]</scope>
    <source>
        <strain evidence="9">B36_G15</strain>
    </source>
</reference>
<feature type="binding site" evidence="5">
    <location>
        <position position="150"/>
    </location>
    <ligand>
        <name>Zn(2+)</name>
        <dbReference type="ChEBI" id="CHEBI:29105"/>
        <note>structural</note>
    </ligand>
</feature>
<dbReference type="GO" id="GO:0008270">
    <property type="term" value="F:zinc ion binding"/>
    <property type="evidence" value="ECO:0007669"/>
    <property type="project" value="UniProtKB-UniRule"/>
</dbReference>
<evidence type="ECO:0000256" key="1">
    <source>
        <dbReference type="ARBA" id="ARBA00022679"/>
    </source>
</evidence>
<dbReference type="UniPathway" id="UPA00588">
    <property type="reaction ID" value="UER00649"/>
</dbReference>
<organism evidence="9 10">
    <name type="scientific">candidate division WOR-3 bacterium</name>
    <dbReference type="NCBI Taxonomy" id="2052148"/>
    <lineage>
        <taxon>Bacteria</taxon>
        <taxon>Bacteria division WOR-3</taxon>
    </lineage>
</organism>
<comment type="function">
    <text evidence="5">Catalyzes the reversible transfer of the terminal phosphate group between ATP and AMP. Plays an important role in cellular energy homeostasis and in adenine nucleotide metabolism.</text>
</comment>
<feature type="binding site" evidence="5">
    <location>
        <position position="90"/>
    </location>
    <ligand>
        <name>AMP</name>
        <dbReference type="ChEBI" id="CHEBI:456215"/>
    </ligand>
</feature>
<feature type="binding site" evidence="5">
    <location>
        <position position="124"/>
    </location>
    <ligand>
        <name>ATP</name>
        <dbReference type="ChEBI" id="CHEBI:30616"/>
    </ligand>
</feature>
<feature type="region of interest" description="NMP" evidence="5">
    <location>
        <begin position="30"/>
        <end position="59"/>
    </location>
</feature>
<comment type="caution">
    <text evidence="5">Lacks conserved residue(s) required for the propagation of feature annotation.</text>
</comment>
<evidence type="ECO:0000256" key="5">
    <source>
        <dbReference type="HAMAP-Rule" id="MF_00235"/>
    </source>
</evidence>
<dbReference type="InterPro" id="IPR000850">
    <property type="entry name" value="Adenylat/UMP-CMP_kin"/>
</dbReference>
<feature type="binding site" evidence="5">
    <location>
        <position position="36"/>
    </location>
    <ligand>
        <name>AMP</name>
        <dbReference type="ChEBI" id="CHEBI:456215"/>
    </ligand>
</feature>
<feature type="binding site" evidence="5">
    <location>
        <position position="127"/>
    </location>
    <ligand>
        <name>Zn(2+)</name>
        <dbReference type="ChEBI" id="CHEBI:29105"/>
        <note>structural</note>
    </ligand>
</feature>
<comment type="subcellular location">
    <subcellularLocation>
        <location evidence="5 7">Cytoplasm</location>
    </subcellularLocation>
</comment>
<dbReference type="EMBL" id="QNBE01000005">
    <property type="protein sequence ID" value="RKX71594.1"/>
    <property type="molecule type" value="Genomic_DNA"/>
</dbReference>
<dbReference type="HAMAP" id="MF_00235">
    <property type="entry name" value="Adenylate_kinase_Adk"/>
    <property type="match status" value="1"/>
</dbReference>
<dbReference type="InterPro" id="IPR027417">
    <property type="entry name" value="P-loop_NTPase"/>
</dbReference>
<comment type="domain">
    <text evidence="5">Consists of three domains, a large central CORE domain and two small peripheral domains, NMPbind and LID, which undergo movements during catalysis. The LID domain closes over the site of phosphoryl transfer upon ATP binding. Assembling and dissambling the active center during each catalytic cycle provides an effective means to prevent ATP hydrolysis. Some bacteria have evolved a zinc-coordinating structure that stabilizes the LID domain.</text>
</comment>
<feature type="binding site" evidence="5">
    <location>
        <begin position="83"/>
        <end position="86"/>
    </location>
    <ligand>
        <name>AMP</name>
        <dbReference type="ChEBI" id="CHEBI:456215"/>
    </ligand>
</feature>
<dbReference type="EC" id="2.7.4.3" evidence="5 7"/>
<dbReference type="CDD" id="cd01428">
    <property type="entry name" value="ADK"/>
    <property type="match status" value="1"/>
</dbReference>
<accession>A0A660SLC7</accession>
<feature type="binding site" evidence="5">
    <location>
        <position position="195"/>
    </location>
    <ligand>
        <name>ATP</name>
        <dbReference type="ChEBI" id="CHEBI:30616"/>
    </ligand>
</feature>
<dbReference type="InterPro" id="IPR007862">
    <property type="entry name" value="Adenylate_kinase_lid-dom"/>
</dbReference>
<dbReference type="SUPFAM" id="SSF52540">
    <property type="entry name" value="P-loop containing nucleoside triphosphate hydrolases"/>
    <property type="match status" value="1"/>
</dbReference>
<feature type="binding site" evidence="5">
    <location>
        <begin position="57"/>
        <end position="59"/>
    </location>
    <ligand>
        <name>AMP</name>
        <dbReference type="ChEBI" id="CHEBI:456215"/>
    </ligand>
</feature>
<dbReference type="GO" id="GO:0005737">
    <property type="term" value="C:cytoplasm"/>
    <property type="evidence" value="ECO:0007669"/>
    <property type="project" value="UniProtKB-SubCell"/>
</dbReference>
<evidence type="ECO:0000259" key="8">
    <source>
        <dbReference type="Pfam" id="PF05191"/>
    </source>
</evidence>
<dbReference type="AlphaFoldDB" id="A0A660SLC7"/>
<evidence type="ECO:0000313" key="10">
    <source>
        <dbReference type="Proteomes" id="UP000268469"/>
    </source>
</evidence>
<keyword evidence="4 5" id="KW-0418">Kinase</keyword>
<sequence length="216" mass="24935">MVIILLGPPGAGKGTQASRLARDYNLRLISMGDFLRNEVERDSSIGREVSPYLSGGELVPDEIIIRIVENLIGDSPKGIILDGFPRNLNQAQSLKRMLKDHPTRLVAIEITCSDREIIRRLSARRYCPKCQRIYNLITNPPKDDEICDDCKVSLRRRDDDREEVIRNRLSVYHRMTRPIIDYFRSEGEFYRVSGGIDEIYRELREIIDGDRSQVSR</sequence>
<name>A0A660SLC7_UNCW3</name>
<dbReference type="Proteomes" id="UP000268469">
    <property type="component" value="Unassembled WGS sequence"/>
</dbReference>
<feature type="binding site" evidence="5">
    <location>
        <position position="130"/>
    </location>
    <ligand>
        <name>Zn(2+)</name>
        <dbReference type="ChEBI" id="CHEBI:29105"/>
        <note>structural</note>
    </ligand>
</feature>
<protein>
    <recommendedName>
        <fullName evidence="5 7">Adenylate kinase</fullName>
        <shortName evidence="5">AK</shortName>
        <ecNumber evidence="5 7">2.7.4.3</ecNumber>
    </recommendedName>
    <alternativeName>
        <fullName evidence="5">ATP-AMP transphosphorylase</fullName>
    </alternativeName>
    <alternativeName>
        <fullName evidence="5">ATP:AMP phosphotransferase</fullName>
    </alternativeName>
    <alternativeName>
        <fullName evidence="5">Adenylate monophosphate kinase</fullName>
    </alternativeName>
</protein>
<dbReference type="Gene3D" id="3.40.50.300">
    <property type="entry name" value="P-loop containing nucleotide triphosphate hydrolases"/>
    <property type="match status" value="1"/>
</dbReference>
<keyword evidence="1 5" id="KW-0808">Transferase</keyword>
<keyword evidence="3 5" id="KW-0547">Nucleotide-binding</keyword>
<keyword evidence="5" id="KW-0862">Zinc</keyword>
<evidence type="ECO:0000313" key="9">
    <source>
        <dbReference type="EMBL" id="RKX71594.1"/>
    </source>
</evidence>
<comment type="pathway">
    <text evidence="5">Purine metabolism; AMP biosynthesis via salvage pathway; AMP from ADP: step 1/1.</text>
</comment>
<dbReference type="PANTHER" id="PTHR23359">
    <property type="entry name" value="NUCLEOTIDE KINASE"/>
    <property type="match status" value="1"/>
</dbReference>
<comment type="caution">
    <text evidence="9">The sequence shown here is derived from an EMBL/GenBank/DDBJ whole genome shotgun (WGS) entry which is preliminary data.</text>
</comment>
<feature type="binding site" evidence="5">
    <location>
        <position position="147"/>
    </location>
    <ligand>
        <name>Zn(2+)</name>
        <dbReference type="ChEBI" id="CHEBI:29105"/>
        <note>structural</note>
    </ligand>
</feature>
<feature type="binding site" evidence="5">
    <location>
        <begin position="10"/>
        <end position="15"/>
    </location>
    <ligand>
        <name>ATP</name>
        <dbReference type="ChEBI" id="CHEBI:30616"/>
    </ligand>
</feature>
<feature type="binding site" evidence="5">
    <location>
        <begin position="133"/>
        <end position="134"/>
    </location>
    <ligand>
        <name>ATP</name>
        <dbReference type="ChEBI" id="CHEBI:30616"/>
    </ligand>
</feature>
<comment type="similarity">
    <text evidence="5 6">Belongs to the adenylate kinase family.</text>
</comment>
<comment type="catalytic activity">
    <reaction evidence="5 7">
        <text>AMP + ATP = 2 ADP</text>
        <dbReference type="Rhea" id="RHEA:12973"/>
        <dbReference type="ChEBI" id="CHEBI:30616"/>
        <dbReference type="ChEBI" id="CHEBI:456215"/>
        <dbReference type="ChEBI" id="CHEBI:456216"/>
        <dbReference type="EC" id="2.7.4.3"/>
    </reaction>
</comment>
<dbReference type="GO" id="GO:0004017">
    <property type="term" value="F:AMP kinase activity"/>
    <property type="evidence" value="ECO:0007669"/>
    <property type="project" value="UniProtKB-UniRule"/>
</dbReference>
<evidence type="ECO:0000256" key="7">
    <source>
        <dbReference type="RuleBase" id="RU003331"/>
    </source>
</evidence>
<dbReference type="PRINTS" id="PR00094">
    <property type="entry name" value="ADENYLTKNASE"/>
</dbReference>
<keyword evidence="5" id="KW-0963">Cytoplasm</keyword>
<dbReference type="InterPro" id="IPR006259">
    <property type="entry name" value="Adenyl_kin_sub"/>
</dbReference>
<comment type="subunit">
    <text evidence="5 7">Monomer.</text>
</comment>
<feature type="binding site" evidence="5">
    <location>
        <position position="157"/>
    </location>
    <ligand>
        <name>AMP</name>
        <dbReference type="ChEBI" id="CHEBI:456215"/>
    </ligand>
</feature>
<gene>
    <name evidence="5" type="primary">adk</name>
    <name evidence="9" type="ORF">DRP53_00905</name>
</gene>
<evidence type="ECO:0000256" key="3">
    <source>
        <dbReference type="ARBA" id="ARBA00022741"/>
    </source>
</evidence>
<dbReference type="NCBIfam" id="NF011100">
    <property type="entry name" value="PRK14527.1"/>
    <property type="match status" value="1"/>
</dbReference>
<feature type="binding site" evidence="5">
    <location>
        <position position="168"/>
    </location>
    <ligand>
        <name>AMP</name>
        <dbReference type="ChEBI" id="CHEBI:456215"/>
    </ligand>
</feature>
<keyword evidence="5" id="KW-0479">Metal-binding</keyword>
<dbReference type="GO" id="GO:0005524">
    <property type="term" value="F:ATP binding"/>
    <property type="evidence" value="ECO:0007669"/>
    <property type="project" value="UniProtKB-UniRule"/>
</dbReference>
<dbReference type="Pfam" id="PF00406">
    <property type="entry name" value="ADK"/>
    <property type="match status" value="1"/>
</dbReference>
<evidence type="ECO:0000256" key="2">
    <source>
        <dbReference type="ARBA" id="ARBA00022727"/>
    </source>
</evidence>
<keyword evidence="5 7" id="KW-0067">ATP-binding</keyword>
<dbReference type="GO" id="GO:0044209">
    <property type="term" value="P:AMP salvage"/>
    <property type="evidence" value="ECO:0007669"/>
    <property type="project" value="UniProtKB-UniRule"/>
</dbReference>
<feature type="domain" description="Adenylate kinase active site lid" evidence="8">
    <location>
        <begin position="124"/>
        <end position="159"/>
    </location>
</feature>
<keyword evidence="2 5" id="KW-0545">Nucleotide biosynthesis</keyword>
<proteinExistence type="inferred from homology"/>
<evidence type="ECO:0000256" key="6">
    <source>
        <dbReference type="RuleBase" id="RU003330"/>
    </source>
</evidence>
<dbReference type="InterPro" id="IPR033690">
    <property type="entry name" value="Adenylat_kinase_CS"/>
</dbReference>
<feature type="region of interest" description="LID" evidence="5">
    <location>
        <begin position="123"/>
        <end position="160"/>
    </location>
</feature>
<dbReference type="PROSITE" id="PS00113">
    <property type="entry name" value="ADENYLATE_KINASE"/>
    <property type="match status" value="1"/>
</dbReference>